<dbReference type="AlphaFoldDB" id="A0A928YVH6"/>
<evidence type="ECO:0000313" key="2">
    <source>
        <dbReference type="EMBL" id="MBE8719052.1"/>
    </source>
</evidence>
<comment type="caution">
    <text evidence="2">The sequence shown here is derived from an EMBL/GenBank/DDBJ whole genome shotgun (WGS) entry which is preliminary data.</text>
</comment>
<evidence type="ECO:0000313" key="3">
    <source>
        <dbReference type="Proteomes" id="UP000652567"/>
    </source>
</evidence>
<feature type="signal peptide" evidence="1">
    <location>
        <begin position="1"/>
        <end position="19"/>
    </location>
</feature>
<gene>
    <name evidence="2" type="ORF">C4F51_17890</name>
</gene>
<keyword evidence="3" id="KW-1185">Reference proteome</keyword>
<proteinExistence type="predicted"/>
<dbReference type="Proteomes" id="UP000652567">
    <property type="component" value="Unassembled WGS sequence"/>
</dbReference>
<organism evidence="2 3">
    <name type="scientific">Cellvibrio polysaccharolyticus</name>
    <dbReference type="NCBI Taxonomy" id="2082724"/>
    <lineage>
        <taxon>Bacteria</taxon>
        <taxon>Pseudomonadati</taxon>
        <taxon>Pseudomonadota</taxon>
        <taxon>Gammaproteobacteria</taxon>
        <taxon>Cellvibrionales</taxon>
        <taxon>Cellvibrionaceae</taxon>
        <taxon>Cellvibrio</taxon>
    </lineage>
</organism>
<feature type="chain" id="PRO_5036812774" evidence="1">
    <location>
        <begin position="20"/>
        <end position="89"/>
    </location>
</feature>
<dbReference type="EMBL" id="PRDL01000001">
    <property type="protein sequence ID" value="MBE8719052.1"/>
    <property type="molecule type" value="Genomic_DNA"/>
</dbReference>
<protein>
    <submittedName>
        <fullName evidence="2">Uncharacterized protein</fullName>
    </submittedName>
</protein>
<name>A0A928YVH6_9GAMM</name>
<dbReference type="RefSeq" id="WP_193912111.1">
    <property type="nucleotide sequence ID" value="NZ_PRDL01000001.1"/>
</dbReference>
<sequence>MKKLGLLIAIAGLSVNVAANEAASTLSHLTIAAAETGSTIGWTIEKAEASFDSRLEQAIEERAEALNEKINASLEKSLEEKFRNSLNFQ</sequence>
<reference evidence="2" key="1">
    <citation type="submission" date="2018-07" db="EMBL/GenBank/DDBJ databases">
        <title>Genome assembly of strain Ka43.</title>
        <authorList>
            <person name="Kukolya J."/>
            <person name="Nagy I."/>
            <person name="Horvath B."/>
            <person name="Toth A."/>
        </authorList>
    </citation>
    <scope>NUCLEOTIDE SEQUENCE</scope>
    <source>
        <strain evidence="2">KB43</strain>
    </source>
</reference>
<evidence type="ECO:0000256" key="1">
    <source>
        <dbReference type="SAM" id="SignalP"/>
    </source>
</evidence>
<keyword evidence="1" id="KW-0732">Signal</keyword>
<accession>A0A928YVH6</accession>